<organism evidence="2 3">
    <name type="scientific">Ktedonospora formicarum</name>
    <dbReference type="NCBI Taxonomy" id="2778364"/>
    <lineage>
        <taxon>Bacteria</taxon>
        <taxon>Bacillati</taxon>
        <taxon>Chloroflexota</taxon>
        <taxon>Ktedonobacteria</taxon>
        <taxon>Ktedonobacterales</taxon>
        <taxon>Ktedonobacteraceae</taxon>
        <taxon>Ktedonospora</taxon>
    </lineage>
</organism>
<sequence>MLSSNHPVFRKNAMQHYMRGREKDTLPVFINVPLSLVLWFLLGIVLATGCIAWYQQVPTFVIASGVVLEQNQMQHLTSDQSNVALFVPWSPMEKPQVGQSVALRFGSHGEQVTGLITRVEHQQSNPASLCQKFELSQDCLLLIRQPSITLYVRAQELSPSVYAGTPITADVQIGSQRVLSLFPGIGWLAGR</sequence>
<gene>
    <name evidence="2" type="ORF">KSX_35560</name>
</gene>
<dbReference type="Proteomes" id="UP000612362">
    <property type="component" value="Unassembled WGS sequence"/>
</dbReference>
<reference evidence="2" key="1">
    <citation type="submission" date="2020-10" db="EMBL/GenBank/DDBJ databases">
        <title>Taxonomic study of unclassified bacteria belonging to the class Ktedonobacteria.</title>
        <authorList>
            <person name="Yabe S."/>
            <person name="Wang C.M."/>
            <person name="Zheng Y."/>
            <person name="Sakai Y."/>
            <person name="Cavaletti L."/>
            <person name="Monciardini P."/>
            <person name="Donadio S."/>
        </authorList>
    </citation>
    <scope>NUCLEOTIDE SEQUENCE</scope>
    <source>
        <strain evidence="2">SOSP1-1</strain>
    </source>
</reference>
<evidence type="ECO:0000313" key="2">
    <source>
        <dbReference type="EMBL" id="GHO45393.1"/>
    </source>
</evidence>
<name>A0A8J3I3M4_9CHLR</name>
<dbReference type="EMBL" id="BNJF01000001">
    <property type="protein sequence ID" value="GHO45393.1"/>
    <property type="molecule type" value="Genomic_DNA"/>
</dbReference>
<keyword evidence="1" id="KW-1133">Transmembrane helix</keyword>
<accession>A0A8J3I3M4</accession>
<protein>
    <submittedName>
        <fullName evidence="2">Uncharacterized protein</fullName>
    </submittedName>
</protein>
<comment type="caution">
    <text evidence="2">The sequence shown here is derived from an EMBL/GenBank/DDBJ whole genome shotgun (WGS) entry which is preliminary data.</text>
</comment>
<dbReference type="AlphaFoldDB" id="A0A8J3I3M4"/>
<evidence type="ECO:0000256" key="1">
    <source>
        <dbReference type="SAM" id="Phobius"/>
    </source>
</evidence>
<evidence type="ECO:0000313" key="3">
    <source>
        <dbReference type="Proteomes" id="UP000612362"/>
    </source>
</evidence>
<keyword evidence="3" id="KW-1185">Reference proteome</keyword>
<dbReference type="RefSeq" id="WP_220194729.1">
    <property type="nucleotide sequence ID" value="NZ_BNJF01000001.1"/>
</dbReference>
<keyword evidence="1" id="KW-0812">Transmembrane</keyword>
<keyword evidence="1" id="KW-0472">Membrane</keyword>
<feature type="transmembrane region" description="Helical" evidence="1">
    <location>
        <begin position="28"/>
        <end position="54"/>
    </location>
</feature>
<proteinExistence type="predicted"/>